<reference evidence="2" key="1">
    <citation type="submission" date="2021-03" db="EMBL/GenBank/DDBJ databases">
        <authorList>
            <person name="Tagirdzhanova G."/>
        </authorList>
    </citation>
    <scope>NUCLEOTIDE SEQUENCE</scope>
</reference>
<gene>
    <name evidence="2" type="ORF">HETSPECPRED_010308</name>
</gene>
<evidence type="ECO:0000313" key="3">
    <source>
        <dbReference type="Proteomes" id="UP000664521"/>
    </source>
</evidence>
<feature type="compositionally biased region" description="Low complexity" evidence="1">
    <location>
        <begin position="228"/>
        <end position="242"/>
    </location>
</feature>
<sequence length="454" mass="50274">MATELLKSYYRRESAKSQPSALYETSRPGRKYAEDSAAMKARAKEFFRLSSPDDLLARITVSANDAEATIHMTSQEWPHPSDSMINSVLQALRRGIGQAAPGFPDADFGLSLRLAVSALAKLCEELEVLAAAANDARRAVPTIVAAFRCVFLVFGLTTSAHISDARLDNQHAVGLILDHTMKILIDYDITTEGLPQLDVAASSECTLQDPLRQARSELSPSSQLTWRSESSLATTSSTTLVSRNGLEQHNEDVSSPRGSEVEIPWDPAIELNVANLDPQKSMADQEWLPAQLRIFLDKSDEHRTYRLTVCRGNSHLTEHIIQPASARVVLNYAFQKQPPAIWFEHPIEKDFLCFSPKDRGARGLEVLTELQELFLMDEYDATTHFTPIRSFVVEIKNGQPCEYTNPTVQIWHALPASQASATLTGASQLFIFASPSIFVVPGSYYSHHAQQSDS</sequence>
<comment type="caution">
    <text evidence="2">The sequence shown here is derived from an EMBL/GenBank/DDBJ whole genome shotgun (WGS) entry which is preliminary data.</text>
</comment>
<protein>
    <submittedName>
        <fullName evidence="2">Uncharacterized protein</fullName>
    </submittedName>
</protein>
<dbReference type="EMBL" id="CAJPDS010000091">
    <property type="protein sequence ID" value="CAF9936365.1"/>
    <property type="molecule type" value="Genomic_DNA"/>
</dbReference>
<accession>A0A8H3IZD0</accession>
<name>A0A8H3IZD0_9LECA</name>
<dbReference type="AlphaFoldDB" id="A0A8H3IZD0"/>
<feature type="region of interest" description="Disordered" evidence="1">
    <location>
        <begin position="212"/>
        <end position="261"/>
    </location>
</feature>
<feature type="compositionally biased region" description="Polar residues" evidence="1">
    <location>
        <begin position="216"/>
        <end position="227"/>
    </location>
</feature>
<evidence type="ECO:0000313" key="2">
    <source>
        <dbReference type="EMBL" id="CAF9936365.1"/>
    </source>
</evidence>
<evidence type="ECO:0000256" key="1">
    <source>
        <dbReference type="SAM" id="MobiDB-lite"/>
    </source>
</evidence>
<dbReference type="Proteomes" id="UP000664521">
    <property type="component" value="Unassembled WGS sequence"/>
</dbReference>
<proteinExistence type="predicted"/>
<keyword evidence="3" id="KW-1185">Reference proteome</keyword>
<organism evidence="2 3">
    <name type="scientific">Heterodermia speciosa</name>
    <dbReference type="NCBI Taxonomy" id="116794"/>
    <lineage>
        <taxon>Eukaryota</taxon>
        <taxon>Fungi</taxon>
        <taxon>Dikarya</taxon>
        <taxon>Ascomycota</taxon>
        <taxon>Pezizomycotina</taxon>
        <taxon>Lecanoromycetes</taxon>
        <taxon>OSLEUM clade</taxon>
        <taxon>Lecanoromycetidae</taxon>
        <taxon>Caliciales</taxon>
        <taxon>Physciaceae</taxon>
        <taxon>Heterodermia</taxon>
    </lineage>
</organism>
<dbReference type="OrthoDB" id="10677483at2759"/>